<keyword evidence="1" id="KW-1133">Transmembrane helix</keyword>
<reference evidence="3" key="1">
    <citation type="submission" date="2020-05" db="EMBL/GenBank/DDBJ databases">
        <title>Mycena genomes resolve the evolution of fungal bioluminescence.</title>
        <authorList>
            <person name="Tsai I.J."/>
        </authorList>
    </citation>
    <scope>NUCLEOTIDE SEQUENCE</scope>
    <source>
        <strain evidence="3">160909Yilan</strain>
    </source>
</reference>
<keyword evidence="2" id="KW-0732">Signal</keyword>
<evidence type="ECO:0000256" key="1">
    <source>
        <dbReference type="SAM" id="Phobius"/>
    </source>
</evidence>
<gene>
    <name evidence="3" type="ORF">MSAN_01763000</name>
</gene>
<feature type="signal peptide" evidence="2">
    <location>
        <begin position="1"/>
        <end position="26"/>
    </location>
</feature>
<feature type="chain" id="PRO_5034966683" evidence="2">
    <location>
        <begin position="27"/>
        <end position="444"/>
    </location>
</feature>
<comment type="caution">
    <text evidence="3">The sequence shown here is derived from an EMBL/GenBank/DDBJ whole genome shotgun (WGS) entry which is preliminary data.</text>
</comment>
<keyword evidence="4" id="KW-1185">Reference proteome</keyword>
<organism evidence="3 4">
    <name type="scientific">Mycena sanguinolenta</name>
    <dbReference type="NCBI Taxonomy" id="230812"/>
    <lineage>
        <taxon>Eukaryota</taxon>
        <taxon>Fungi</taxon>
        <taxon>Dikarya</taxon>
        <taxon>Basidiomycota</taxon>
        <taxon>Agaricomycotina</taxon>
        <taxon>Agaricomycetes</taxon>
        <taxon>Agaricomycetidae</taxon>
        <taxon>Agaricales</taxon>
        <taxon>Marasmiineae</taxon>
        <taxon>Mycenaceae</taxon>
        <taxon>Mycena</taxon>
    </lineage>
</organism>
<dbReference type="Proteomes" id="UP000623467">
    <property type="component" value="Unassembled WGS sequence"/>
</dbReference>
<keyword evidence="1" id="KW-0472">Membrane</keyword>
<dbReference type="Gene3D" id="2.60.120.260">
    <property type="entry name" value="Galactose-binding domain-like"/>
    <property type="match status" value="2"/>
</dbReference>
<accession>A0A8H6XWN9</accession>
<keyword evidence="1" id="KW-0812">Transmembrane</keyword>
<sequence>MMLSSTAPHRIFVLLLLTVHFLSVHAHLETRDEFSDSGLSSASWIWLPEPDLHTTAPTGSVAFLQTLTSPAGKTAVYASIAITADNNFTLWVNYQPIGASDPVTDWKTAQIFTAALNASVNVFSVLGSNTGTVTPNPAGLLAAIRVFFLDDTNETIFSDDTWVASGTIPSDFPLPHDLSSFVRAEVAATYGSGPWGTDATIPAPDPNPLNLTGSAWIWSTANANNSAAVGSVGFRKTVTSPIGKTATSATVLVTADNTFQLWVNGQYIGAPPFDNNTAGTIGSWEFAQLFTVALTPSTNVFTVFATNFPATSTASSPSSAGMVGALQITFSDGTTEVIGTDATWLAGTYTSASTFLDAADSALVAAVSSGLFGIGPWGTLRGTSNALNVLQLPTNNAAVVASSPTTSGPASSAPPMGAARALMDSQGLFAMLGCMVSVLGLFLF</sequence>
<dbReference type="AlphaFoldDB" id="A0A8H6XWN9"/>
<evidence type="ECO:0000313" key="4">
    <source>
        <dbReference type="Proteomes" id="UP000623467"/>
    </source>
</evidence>
<proteinExistence type="predicted"/>
<dbReference type="EMBL" id="JACAZH010000017">
    <property type="protein sequence ID" value="KAF7348104.1"/>
    <property type="molecule type" value="Genomic_DNA"/>
</dbReference>
<protein>
    <submittedName>
        <fullName evidence="3">Uncharacterized protein</fullName>
    </submittedName>
</protein>
<evidence type="ECO:0000313" key="3">
    <source>
        <dbReference type="EMBL" id="KAF7348104.1"/>
    </source>
</evidence>
<name>A0A8H6XWN9_9AGAR</name>
<evidence type="ECO:0000256" key="2">
    <source>
        <dbReference type="SAM" id="SignalP"/>
    </source>
</evidence>
<dbReference type="OrthoDB" id="3062325at2759"/>
<feature type="transmembrane region" description="Helical" evidence="1">
    <location>
        <begin position="426"/>
        <end position="443"/>
    </location>
</feature>